<keyword evidence="2" id="KW-1185">Reference proteome</keyword>
<sequence length="176" mass="19982">MEPPGPLLTIVIGLMGLIQMIIEPKVDAIVTKTKLNPRVVETRYGNIQGLIMSFENSRYLKPIDIYLGVPYAMPPTGGNRFSPTRALSPWEGNKLAEKLGPVCPQRLPDISDEQETLNHMPKGRLEYLKRILPHLRNQSEDCLYLNIYAPAMGKFHFLNIYIESIVPTLYCFPLDE</sequence>
<organism evidence="1 2">
    <name type="scientific">Eretmocerus hayati</name>
    <dbReference type="NCBI Taxonomy" id="131215"/>
    <lineage>
        <taxon>Eukaryota</taxon>
        <taxon>Metazoa</taxon>
        <taxon>Ecdysozoa</taxon>
        <taxon>Arthropoda</taxon>
        <taxon>Hexapoda</taxon>
        <taxon>Insecta</taxon>
        <taxon>Pterygota</taxon>
        <taxon>Neoptera</taxon>
        <taxon>Endopterygota</taxon>
        <taxon>Hymenoptera</taxon>
        <taxon>Apocrita</taxon>
        <taxon>Proctotrupomorpha</taxon>
        <taxon>Chalcidoidea</taxon>
        <taxon>Aphelinidae</taxon>
        <taxon>Aphelininae</taxon>
        <taxon>Eretmocerus</taxon>
    </lineage>
</organism>
<reference evidence="1" key="1">
    <citation type="submission" date="2023-04" db="EMBL/GenBank/DDBJ databases">
        <title>A chromosome-level genome assembly of the parasitoid wasp Eretmocerus hayati.</title>
        <authorList>
            <person name="Zhong Y."/>
            <person name="Liu S."/>
            <person name="Liu Y."/>
        </authorList>
    </citation>
    <scope>NUCLEOTIDE SEQUENCE</scope>
    <source>
        <strain evidence="1">ZJU_SS_LIU_2023</strain>
    </source>
</reference>
<evidence type="ECO:0000313" key="2">
    <source>
        <dbReference type="Proteomes" id="UP001239111"/>
    </source>
</evidence>
<accession>A0ACC2PKG7</accession>
<name>A0ACC2PKG7_9HYME</name>
<evidence type="ECO:0000313" key="1">
    <source>
        <dbReference type="EMBL" id="KAJ8683521.1"/>
    </source>
</evidence>
<comment type="caution">
    <text evidence="1">The sequence shown here is derived from an EMBL/GenBank/DDBJ whole genome shotgun (WGS) entry which is preliminary data.</text>
</comment>
<dbReference type="Proteomes" id="UP001239111">
    <property type="component" value="Chromosome 1"/>
</dbReference>
<protein>
    <submittedName>
        <fullName evidence="1">Uncharacterized protein</fullName>
    </submittedName>
</protein>
<gene>
    <name evidence="1" type="ORF">QAD02_019313</name>
</gene>
<dbReference type="EMBL" id="CM056741">
    <property type="protein sequence ID" value="KAJ8683521.1"/>
    <property type="molecule type" value="Genomic_DNA"/>
</dbReference>
<proteinExistence type="predicted"/>